<dbReference type="SUPFAM" id="SSF57845">
    <property type="entry name" value="B-box zinc-binding domain"/>
    <property type="match status" value="1"/>
</dbReference>
<dbReference type="Pfam" id="PF13639">
    <property type="entry name" value="zf-RING_2"/>
    <property type="match status" value="1"/>
</dbReference>
<dbReference type="Pfam" id="PF00643">
    <property type="entry name" value="zf-B_box"/>
    <property type="match status" value="1"/>
</dbReference>
<evidence type="ECO:0000259" key="5">
    <source>
        <dbReference type="PROSITE" id="PS50089"/>
    </source>
</evidence>
<dbReference type="InterPro" id="IPR050143">
    <property type="entry name" value="TRIM/RBCC"/>
</dbReference>
<organism evidence="7 8">
    <name type="scientific">Hyalella azteca</name>
    <name type="common">Amphipod</name>
    <dbReference type="NCBI Taxonomy" id="294128"/>
    <lineage>
        <taxon>Eukaryota</taxon>
        <taxon>Metazoa</taxon>
        <taxon>Ecdysozoa</taxon>
        <taxon>Arthropoda</taxon>
        <taxon>Crustacea</taxon>
        <taxon>Multicrustacea</taxon>
        <taxon>Malacostraca</taxon>
        <taxon>Eumalacostraca</taxon>
        <taxon>Peracarida</taxon>
        <taxon>Amphipoda</taxon>
        <taxon>Senticaudata</taxon>
        <taxon>Talitrida</taxon>
        <taxon>Talitroidea</taxon>
        <taxon>Hyalellidae</taxon>
        <taxon>Hyalella</taxon>
    </lineage>
</organism>
<evidence type="ECO:0000256" key="2">
    <source>
        <dbReference type="ARBA" id="ARBA00022771"/>
    </source>
</evidence>
<dbReference type="SUPFAM" id="SSF57850">
    <property type="entry name" value="RING/U-box"/>
    <property type="match status" value="1"/>
</dbReference>
<dbReference type="GeneID" id="108675221"/>
<proteinExistence type="predicted"/>
<dbReference type="InterPro" id="IPR013083">
    <property type="entry name" value="Znf_RING/FYVE/PHD"/>
</dbReference>
<feature type="domain" description="RING-type" evidence="5">
    <location>
        <begin position="8"/>
        <end position="52"/>
    </location>
</feature>
<dbReference type="RefSeq" id="XP_018018699.1">
    <property type="nucleotide sequence ID" value="XM_018163210.1"/>
</dbReference>
<feature type="domain" description="B box-type" evidence="6">
    <location>
        <begin position="83"/>
        <end position="123"/>
    </location>
</feature>
<dbReference type="Gene3D" id="3.30.160.60">
    <property type="entry name" value="Classic Zinc Finger"/>
    <property type="match status" value="1"/>
</dbReference>
<evidence type="ECO:0000313" key="8">
    <source>
        <dbReference type="RefSeq" id="XP_018018699.1"/>
    </source>
</evidence>
<evidence type="ECO:0000256" key="1">
    <source>
        <dbReference type="ARBA" id="ARBA00022723"/>
    </source>
</evidence>
<dbReference type="AlphaFoldDB" id="A0A8B7NY11"/>
<dbReference type="PROSITE" id="PS50119">
    <property type="entry name" value="ZF_BBOX"/>
    <property type="match status" value="1"/>
</dbReference>
<evidence type="ECO:0000256" key="4">
    <source>
        <dbReference type="PROSITE-ProRule" id="PRU00024"/>
    </source>
</evidence>
<dbReference type="SMART" id="SM00184">
    <property type="entry name" value="RING"/>
    <property type="match status" value="1"/>
</dbReference>
<keyword evidence="7" id="KW-1185">Reference proteome</keyword>
<reference evidence="8" key="1">
    <citation type="submission" date="2025-08" db="UniProtKB">
        <authorList>
            <consortium name="RefSeq"/>
        </authorList>
    </citation>
    <scope>IDENTIFICATION</scope>
    <source>
        <tissue evidence="8">Whole organism</tissue>
    </source>
</reference>
<keyword evidence="3" id="KW-0862">Zinc</keyword>
<dbReference type="OrthoDB" id="6336662at2759"/>
<dbReference type="InterPro" id="IPR017907">
    <property type="entry name" value="Znf_RING_CS"/>
</dbReference>
<dbReference type="SMART" id="SM00336">
    <property type="entry name" value="BBOX"/>
    <property type="match status" value="1"/>
</dbReference>
<evidence type="ECO:0000313" key="7">
    <source>
        <dbReference type="Proteomes" id="UP000694843"/>
    </source>
</evidence>
<keyword evidence="2 4" id="KW-0863">Zinc-finger</keyword>
<dbReference type="InterPro" id="IPR000315">
    <property type="entry name" value="Znf_B-box"/>
</dbReference>
<evidence type="ECO:0000259" key="6">
    <source>
        <dbReference type="PROSITE" id="PS50119"/>
    </source>
</evidence>
<dbReference type="Gene3D" id="3.30.40.10">
    <property type="entry name" value="Zinc/RING finger domain, C3HC4 (zinc finger)"/>
    <property type="match status" value="1"/>
</dbReference>
<dbReference type="InterPro" id="IPR001841">
    <property type="entry name" value="Znf_RING"/>
</dbReference>
<accession>A0A8B7NY11</accession>
<dbReference type="KEGG" id="hazt:108675221"/>
<dbReference type="GO" id="GO:0008270">
    <property type="term" value="F:zinc ion binding"/>
    <property type="evidence" value="ECO:0007669"/>
    <property type="project" value="UniProtKB-KW"/>
</dbReference>
<dbReference type="PROSITE" id="PS00518">
    <property type="entry name" value="ZF_RING_1"/>
    <property type="match status" value="1"/>
</dbReference>
<sequence length="264" mass="29334">MASASMECEVCDEAFNSDNRKPLCLTCGHTFCYSCIARLLNVSAPKNCPKCRKKILQRINQVPVVYALIPSENKVGQSDVRSQSEAPCTQHKKALDYLCMDCMELTCFRCIGGTHAAHRIESLDDLLQEDEAVDARTKVRTTLLGKLENASNVVSISDGLLGLVEDLIILKTDLEGQKDSLLAQKVSAEQDLHAWDASVTGFDKTKKKKRQECRAILSRLKLKPEKIQKIPEFKALFDAASMKCDSLECNGGGSAVQRPRRQRQ</sequence>
<evidence type="ECO:0000256" key="3">
    <source>
        <dbReference type="ARBA" id="ARBA00022833"/>
    </source>
</evidence>
<keyword evidence="1" id="KW-0479">Metal-binding</keyword>
<name>A0A8B7NY11_HYAAZ</name>
<dbReference type="Proteomes" id="UP000694843">
    <property type="component" value="Unplaced"/>
</dbReference>
<protein>
    <submittedName>
        <fullName evidence="8">E3 ubiquitin-protein ligase TRIM39</fullName>
    </submittedName>
</protein>
<dbReference type="PROSITE" id="PS50089">
    <property type="entry name" value="ZF_RING_2"/>
    <property type="match status" value="1"/>
</dbReference>
<gene>
    <name evidence="8" type="primary">LOC108675221</name>
</gene>
<dbReference type="OMA" id="CIGGTHA"/>
<dbReference type="PANTHER" id="PTHR24103">
    <property type="entry name" value="E3 UBIQUITIN-PROTEIN LIGASE TRIM"/>
    <property type="match status" value="1"/>
</dbReference>